<dbReference type="InterPro" id="IPR050280">
    <property type="entry name" value="OMP_Chaperone_SurA"/>
</dbReference>
<dbReference type="PROSITE" id="PS01096">
    <property type="entry name" value="PPIC_PPIASE_1"/>
    <property type="match status" value="1"/>
</dbReference>
<organism evidence="3">
    <name type="scientific">uncultured organism</name>
    <dbReference type="NCBI Taxonomy" id="155900"/>
    <lineage>
        <taxon>unclassified sequences</taxon>
        <taxon>environmental samples</taxon>
    </lineage>
</organism>
<dbReference type="EMBL" id="MN079285">
    <property type="protein sequence ID" value="QEA07576.1"/>
    <property type="molecule type" value="Genomic_DNA"/>
</dbReference>
<dbReference type="InterPro" id="IPR046357">
    <property type="entry name" value="PPIase_dom_sf"/>
</dbReference>
<evidence type="ECO:0000256" key="1">
    <source>
        <dbReference type="SAM" id="MobiDB-lite"/>
    </source>
</evidence>
<dbReference type="PANTHER" id="PTHR47637">
    <property type="entry name" value="CHAPERONE SURA"/>
    <property type="match status" value="1"/>
</dbReference>
<dbReference type="Pfam" id="PF00639">
    <property type="entry name" value="Rotamase"/>
    <property type="match status" value="1"/>
</dbReference>
<dbReference type="SUPFAM" id="SSF54534">
    <property type="entry name" value="FKBP-like"/>
    <property type="match status" value="1"/>
</dbReference>
<gene>
    <name evidence="3" type="primary">surA_3</name>
    <name evidence="3" type="ORF">KBTEX_03934</name>
</gene>
<dbReference type="PROSITE" id="PS50198">
    <property type="entry name" value="PPIC_PPIASE_2"/>
    <property type="match status" value="1"/>
</dbReference>
<dbReference type="Gene3D" id="3.10.50.40">
    <property type="match status" value="1"/>
</dbReference>
<name>A0A5B8RG69_9ZZZZ</name>
<dbReference type="AlphaFoldDB" id="A0A5B8RG69"/>
<dbReference type="PANTHER" id="PTHR47637:SF1">
    <property type="entry name" value="CHAPERONE SURA"/>
    <property type="match status" value="1"/>
</dbReference>
<sequence length="165" mass="18854">MEDRRAAERHVVTQSHIRHIMIQTNEVVTDSDARKRLQSLRQRIEGGASFEALARANSDDKATAADGGDMGWLGPQEMPPAVRRAVEGMQAGSVSRAFKSRNGWHLIQLVEQRRKDTTEAYRRNQAAEQLRQRKEDEELELWLRQLREEAYVDYRLDNPAGAANS</sequence>
<evidence type="ECO:0000259" key="2">
    <source>
        <dbReference type="PROSITE" id="PS50198"/>
    </source>
</evidence>
<keyword evidence="3" id="KW-0413">Isomerase</keyword>
<evidence type="ECO:0000313" key="3">
    <source>
        <dbReference type="EMBL" id="QEA07576.1"/>
    </source>
</evidence>
<dbReference type="InterPro" id="IPR023058">
    <property type="entry name" value="PPIase_PpiC_CS"/>
</dbReference>
<reference evidence="3" key="1">
    <citation type="submission" date="2019-06" db="EMBL/GenBank/DDBJ databases">
        <authorList>
            <person name="Murdoch R.W."/>
            <person name="Fathepure B."/>
        </authorList>
    </citation>
    <scope>NUCLEOTIDE SEQUENCE</scope>
</reference>
<dbReference type="EC" id="5.2.1.8" evidence="3"/>
<feature type="domain" description="PpiC" evidence="2">
    <location>
        <begin position="12"/>
        <end position="111"/>
    </location>
</feature>
<accession>A0A5B8RG69</accession>
<dbReference type="InterPro" id="IPR000297">
    <property type="entry name" value="PPIase_PpiC"/>
</dbReference>
<protein>
    <submittedName>
        <fullName evidence="3">Chaperone SurA</fullName>
        <ecNumber evidence="3">5.2.1.8</ecNumber>
    </submittedName>
</protein>
<proteinExistence type="predicted"/>
<dbReference type="GO" id="GO:0003755">
    <property type="term" value="F:peptidyl-prolyl cis-trans isomerase activity"/>
    <property type="evidence" value="ECO:0007669"/>
    <property type="project" value="UniProtKB-EC"/>
</dbReference>
<feature type="region of interest" description="Disordered" evidence="1">
    <location>
        <begin position="57"/>
        <end position="77"/>
    </location>
</feature>